<sequence length="63" mass="6852">MERAFCASITPPVSSPSHNVRIACLLRHHLRKRAGAPPSSSTPALRQMLCTTIFFDAYSAAPL</sequence>
<evidence type="ECO:0000313" key="1">
    <source>
        <dbReference type="EMBL" id="KAI5059999.1"/>
    </source>
</evidence>
<protein>
    <submittedName>
        <fullName evidence="1">Uncharacterized protein</fullName>
    </submittedName>
</protein>
<keyword evidence="2" id="KW-1185">Reference proteome</keyword>
<dbReference type="Proteomes" id="UP000886520">
    <property type="component" value="Chromosome 24"/>
</dbReference>
<comment type="caution">
    <text evidence="1">The sequence shown here is derived from an EMBL/GenBank/DDBJ whole genome shotgun (WGS) entry which is preliminary data.</text>
</comment>
<dbReference type="EMBL" id="JABFUD020000024">
    <property type="protein sequence ID" value="KAI5059999.1"/>
    <property type="molecule type" value="Genomic_DNA"/>
</dbReference>
<gene>
    <name evidence="1" type="ORF">GOP47_0024419</name>
</gene>
<reference evidence="1" key="1">
    <citation type="submission" date="2021-01" db="EMBL/GenBank/DDBJ databases">
        <title>Adiantum capillus-veneris genome.</title>
        <authorList>
            <person name="Fang Y."/>
            <person name="Liao Q."/>
        </authorList>
    </citation>
    <scope>NUCLEOTIDE SEQUENCE</scope>
    <source>
        <strain evidence="1">H3</strain>
        <tissue evidence="1">Leaf</tissue>
    </source>
</reference>
<proteinExistence type="predicted"/>
<dbReference type="AlphaFoldDB" id="A0A9D4U420"/>
<organism evidence="1 2">
    <name type="scientific">Adiantum capillus-veneris</name>
    <name type="common">Maidenhair fern</name>
    <dbReference type="NCBI Taxonomy" id="13818"/>
    <lineage>
        <taxon>Eukaryota</taxon>
        <taxon>Viridiplantae</taxon>
        <taxon>Streptophyta</taxon>
        <taxon>Embryophyta</taxon>
        <taxon>Tracheophyta</taxon>
        <taxon>Polypodiopsida</taxon>
        <taxon>Polypodiidae</taxon>
        <taxon>Polypodiales</taxon>
        <taxon>Pteridineae</taxon>
        <taxon>Pteridaceae</taxon>
        <taxon>Vittarioideae</taxon>
        <taxon>Adiantum</taxon>
    </lineage>
</organism>
<accession>A0A9D4U420</accession>
<evidence type="ECO:0000313" key="2">
    <source>
        <dbReference type="Proteomes" id="UP000886520"/>
    </source>
</evidence>
<name>A0A9D4U420_ADICA</name>